<keyword evidence="3" id="KW-0547">Nucleotide-binding</keyword>
<evidence type="ECO:0000256" key="5">
    <source>
        <dbReference type="ARBA" id="ARBA00022842"/>
    </source>
</evidence>
<dbReference type="RefSeq" id="WP_124564841.1">
    <property type="nucleotide sequence ID" value="NZ_JARRRY010000001.1"/>
</dbReference>
<dbReference type="Gene3D" id="3.30.1490.330">
    <property type="match status" value="1"/>
</dbReference>
<evidence type="ECO:0000256" key="2">
    <source>
        <dbReference type="ARBA" id="ARBA00022723"/>
    </source>
</evidence>
<dbReference type="Pfam" id="PF03738">
    <property type="entry name" value="GSP_synth"/>
    <property type="match status" value="1"/>
</dbReference>
<comment type="caution">
    <text evidence="7">The sequence shown here is derived from an EMBL/GenBank/DDBJ whole genome shotgun (WGS) entry which is preliminary data.</text>
</comment>
<keyword evidence="5" id="KW-0460">Magnesium</keyword>
<evidence type="ECO:0000256" key="3">
    <source>
        <dbReference type="ARBA" id="ARBA00022741"/>
    </source>
</evidence>
<accession>A0ABT6GZK2</accession>
<dbReference type="EMBL" id="JARULN010000001">
    <property type="protein sequence ID" value="MDG5752401.1"/>
    <property type="molecule type" value="Genomic_DNA"/>
</dbReference>
<organism evidence="7 8">
    <name type="scientific">Ectobacillus antri</name>
    <dbReference type="NCBI Taxonomy" id="2486280"/>
    <lineage>
        <taxon>Bacteria</taxon>
        <taxon>Bacillati</taxon>
        <taxon>Bacillota</taxon>
        <taxon>Bacilli</taxon>
        <taxon>Bacillales</taxon>
        <taxon>Bacillaceae</taxon>
        <taxon>Ectobacillus</taxon>
    </lineage>
</organism>
<dbReference type="InterPro" id="IPR016185">
    <property type="entry name" value="PreATP-grasp_dom_sf"/>
</dbReference>
<keyword evidence="2" id="KW-0479">Metal-binding</keyword>
<keyword evidence="8" id="KW-1185">Reference proteome</keyword>
<evidence type="ECO:0000259" key="6">
    <source>
        <dbReference type="Pfam" id="PF03738"/>
    </source>
</evidence>
<reference evidence="7 8" key="1">
    <citation type="submission" date="2023-04" db="EMBL/GenBank/DDBJ databases">
        <title>Ectobacillus antri isolated from activated sludge.</title>
        <authorList>
            <person name="Yan P."/>
            <person name="Liu X."/>
        </authorList>
    </citation>
    <scope>NUCLEOTIDE SEQUENCE [LARGE SCALE GENOMIC DNA]</scope>
    <source>
        <strain evidence="7 8">C18H</strain>
    </source>
</reference>
<keyword evidence="1" id="KW-0436">Ligase</keyword>
<dbReference type="SUPFAM" id="SSF56059">
    <property type="entry name" value="Glutathione synthetase ATP-binding domain-like"/>
    <property type="match status" value="1"/>
</dbReference>
<keyword evidence="4" id="KW-0067">ATP-binding</keyword>
<name>A0ABT6GZK2_9BACI</name>
<evidence type="ECO:0000313" key="8">
    <source>
        <dbReference type="Proteomes" id="UP001218246"/>
    </source>
</evidence>
<dbReference type="InterPro" id="IPR005494">
    <property type="entry name" value="GSPS_pre-ATP-grasp-like_dom"/>
</dbReference>
<feature type="domain" description="Glutathionylspermidine synthase pre-ATP-grasp-like" evidence="6">
    <location>
        <begin position="21"/>
        <end position="403"/>
    </location>
</feature>
<evidence type="ECO:0000256" key="4">
    <source>
        <dbReference type="ARBA" id="ARBA00022840"/>
    </source>
</evidence>
<gene>
    <name evidence="7" type="ORF">P6P90_00105</name>
</gene>
<dbReference type="SUPFAM" id="SSF52440">
    <property type="entry name" value="PreATP-grasp domain"/>
    <property type="match status" value="1"/>
</dbReference>
<dbReference type="Proteomes" id="UP001218246">
    <property type="component" value="Unassembled WGS sequence"/>
</dbReference>
<protein>
    <submittedName>
        <fullName evidence="7">Glutathionylspermidine synthase family protein</fullName>
    </submittedName>
</protein>
<proteinExistence type="predicted"/>
<sequence length="407" mass="46790">MKKKRTEFYKRIDEFWPDLYGEAYALFDVLLMSNKEKQKIAEASWRVGKLFFKTATLLRNLDDATLITMSYPKEALAFIKMVAPLPESVIARIDFVEHAGTYKVMELNADTPTFIKELFHVNRLVCTYFNYEDVNHGEEVRLKEAVHTAITTCIQTAGTADPYVVFTAHQENIEDRFTALYLQKLYEGKSSFVPLEELQIIEGEGLFDESGKKIDILYRQTFPIESLLLDRDTEGNPIGQMLLQLVLTKKLQLINPPSAFLLQNKAVQAVIWGLYEERHPFFTEEEHRWIGEYMLPTYLEADAFLEKGIPYVKKPTFGREGDTVEVYDKKGRIELADAQQSYADYGFIYQQYIELPKVEVDVNGEKKWLHKMFGSFLLQGTASAIGCRVGGKITNNLSYYLPVGIPK</sequence>
<evidence type="ECO:0000313" key="7">
    <source>
        <dbReference type="EMBL" id="MDG5752401.1"/>
    </source>
</evidence>
<evidence type="ECO:0000256" key="1">
    <source>
        <dbReference type="ARBA" id="ARBA00022598"/>
    </source>
</evidence>